<name>A0A940WMZ5_9ACTN</name>
<keyword evidence="5" id="KW-1185">Reference proteome</keyword>
<dbReference type="EMBL" id="JAFCNB010000004">
    <property type="protein sequence ID" value="MBP2704016.1"/>
    <property type="molecule type" value="Genomic_DNA"/>
</dbReference>
<protein>
    <submittedName>
        <fullName evidence="4">Polyprenyl synthetase family protein</fullName>
    </submittedName>
</protein>
<dbReference type="SFLD" id="SFLDS00005">
    <property type="entry name" value="Isoprenoid_Synthase_Type_I"/>
    <property type="match status" value="1"/>
</dbReference>
<organism evidence="4 5">
    <name type="scientific">Microbispora oryzae</name>
    <dbReference type="NCBI Taxonomy" id="2806554"/>
    <lineage>
        <taxon>Bacteria</taxon>
        <taxon>Bacillati</taxon>
        <taxon>Actinomycetota</taxon>
        <taxon>Actinomycetes</taxon>
        <taxon>Streptosporangiales</taxon>
        <taxon>Streptosporangiaceae</taxon>
        <taxon>Microbispora</taxon>
    </lineage>
</organism>
<dbReference type="PANTHER" id="PTHR12001">
    <property type="entry name" value="GERANYLGERANYL PYROPHOSPHATE SYNTHASE"/>
    <property type="match status" value="1"/>
</dbReference>
<dbReference type="InterPro" id="IPR033749">
    <property type="entry name" value="Polyprenyl_synt_CS"/>
</dbReference>
<keyword evidence="1" id="KW-0479">Metal-binding</keyword>
<evidence type="ECO:0000313" key="5">
    <source>
        <dbReference type="Proteomes" id="UP000674234"/>
    </source>
</evidence>
<dbReference type="InterPro" id="IPR000092">
    <property type="entry name" value="Polyprenyl_synt"/>
</dbReference>
<reference evidence="4" key="1">
    <citation type="submission" date="2021-02" db="EMBL/GenBank/DDBJ databases">
        <title>Draft genome sequence of Microbispora sp. RL4-1S isolated from rice leaves in Thailand.</title>
        <authorList>
            <person name="Muangham S."/>
            <person name="Duangmal K."/>
        </authorList>
    </citation>
    <scope>NUCLEOTIDE SEQUENCE</scope>
    <source>
        <strain evidence="4">RL4-1S</strain>
    </source>
</reference>
<dbReference type="CDD" id="cd00685">
    <property type="entry name" value="Trans_IPPS_HT"/>
    <property type="match status" value="1"/>
</dbReference>
<dbReference type="SFLD" id="SFLDG01017">
    <property type="entry name" value="Polyprenyl_Transferase_Like"/>
    <property type="match status" value="1"/>
</dbReference>
<dbReference type="AlphaFoldDB" id="A0A940WMZ5"/>
<dbReference type="PANTHER" id="PTHR12001:SF86">
    <property type="entry name" value="GERANYLGERANYL DIPHOSPHATE SYNTHASE"/>
    <property type="match status" value="1"/>
</dbReference>
<dbReference type="PROSITE" id="PS00723">
    <property type="entry name" value="POLYPRENYL_SYNTHASE_1"/>
    <property type="match status" value="1"/>
</dbReference>
<dbReference type="GO" id="GO:0046872">
    <property type="term" value="F:metal ion binding"/>
    <property type="evidence" value="ECO:0007669"/>
    <property type="project" value="UniProtKB-KW"/>
</dbReference>
<dbReference type="Pfam" id="PF00348">
    <property type="entry name" value="polyprenyl_synt"/>
    <property type="match status" value="1"/>
</dbReference>
<proteinExistence type="inferred from homology"/>
<evidence type="ECO:0000313" key="4">
    <source>
        <dbReference type="EMBL" id="MBP2704016.1"/>
    </source>
</evidence>
<accession>A0A940WMZ5</accession>
<dbReference type="Gene3D" id="1.10.600.10">
    <property type="entry name" value="Farnesyl Diphosphate Synthase"/>
    <property type="match status" value="1"/>
</dbReference>
<dbReference type="GO" id="GO:0008299">
    <property type="term" value="P:isoprenoid biosynthetic process"/>
    <property type="evidence" value="ECO:0007669"/>
    <property type="project" value="InterPro"/>
</dbReference>
<dbReference type="GO" id="GO:0004659">
    <property type="term" value="F:prenyltransferase activity"/>
    <property type="evidence" value="ECO:0007669"/>
    <property type="project" value="InterPro"/>
</dbReference>
<evidence type="ECO:0000256" key="1">
    <source>
        <dbReference type="ARBA" id="ARBA00022723"/>
    </source>
</evidence>
<gene>
    <name evidence="4" type="ORF">JOL79_09370</name>
</gene>
<evidence type="ECO:0000256" key="3">
    <source>
        <dbReference type="RuleBase" id="RU004466"/>
    </source>
</evidence>
<evidence type="ECO:0000256" key="2">
    <source>
        <dbReference type="ARBA" id="ARBA00022842"/>
    </source>
</evidence>
<keyword evidence="2" id="KW-0460">Magnesium</keyword>
<comment type="similarity">
    <text evidence="3">Belongs to the FPP/GGPP synthase family.</text>
</comment>
<comment type="caution">
    <text evidence="4">The sequence shown here is derived from an EMBL/GenBank/DDBJ whole genome shotgun (WGS) entry which is preliminary data.</text>
</comment>
<dbReference type="InterPro" id="IPR008949">
    <property type="entry name" value="Isoprenoid_synthase_dom_sf"/>
</dbReference>
<dbReference type="Proteomes" id="UP000674234">
    <property type="component" value="Unassembled WGS sequence"/>
</dbReference>
<keyword evidence="3" id="KW-0808">Transferase</keyword>
<dbReference type="PROSITE" id="PS00444">
    <property type="entry name" value="POLYPRENYL_SYNTHASE_2"/>
    <property type="match status" value="1"/>
</dbReference>
<sequence length="311" mass="32303">MRRVAGYHFGWWDERERPTDAGSGKALRPALALLAAEAVGGQAEQAIPAAAAVELVHNFSLLHDDVIDGDTTRRHRPTAWTVFGTTAAILAGDALLSLAFTVLADGPRAEDGGRALGACVQALLDGQSADVEFERRSDVGLAECLRMAEGKTGVLMACACALGARYGGATDEQAEHLRVFGGRLGLAFQLVDDLLGIWGDPAVTGKPVHSDLGSRKKSLPVVAALTSGAPAAAELAEIYRGESPLSPGDLERAAGLVEDAGGRDWVRATADDLLAEALARLEAAIPESAAGSSRAGAELATLARLVTDRDH</sequence>
<dbReference type="SUPFAM" id="SSF48576">
    <property type="entry name" value="Terpenoid synthases"/>
    <property type="match status" value="1"/>
</dbReference>